<dbReference type="Proteomes" id="UP000316184">
    <property type="component" value="Unassembled WGS sequence"/>
</dbReference>
<proteinExistence type="predicted"/>
<sequence length="207" mass="22877">MSDLRRMIALNALAWEFFAEQDDRTIDALVSGAMGLSLSAPAENVRAEADRVEPRGEAKTSGGLAELSSEDERRAHLINAGLSVKELKELAKQNGFTGYSKLSRDRLLDLLASGSPKPVPPPKEPERDDTATDPRAEAIGARLRETETEEEGMLYLDSLRLNRESLLAVAAALGLTRVNRLSLRKLKRRVLKQAIGARRKYAGLREW</sequence>
<reference evidence="2 3" key="1">
    <citation type="submission" date="2019-06" db="EMBL/GenBank/DDBJ databases">
        <title>Sequencing the genomes of 1000 actinobacteria strains.</title>
        <authorList>
            <person name="Klenk H.-P."/>
        </authorList>
    </citation>
    <scope>NUCLEOTIDE SEQUENCE [LARGE SCALE GENOMIC DNA]</scope>
    <source>
        <strain evidence="2 3">DSM 46699</strain>
    </source>
</reference>
<dbReference type="OrthoDB" id="3627384at2"/>
<evidence type="ECO:0000256" key="1">
    <source>
        <dbReference type="SAM" id="MobiDB-lite"/>
    </source>
</evidence>
<protein>
    <submittedName>
        <fullName evidence="2">Uncharacterized protein</fullName>
    </submittedName>
</protein>
<feature type="region of interest" description="Disordered" evidence="1">
    <location>
        <begin position="113"/>
        <end position="133"/>
    </location>
</feature>
<dbReference type="AlphaFoldDB" id="A0A561V8B9"/>
<gene>
    <name evidence="2" type="ORF">FHU35_11481</name>
</gene>
<evidence type="ECO:0000313" key="2">
    <source>
        <dbReference type="EMBL" id="TWG07862.1"/>
    </source>
</evidence>
<keyword evidence="3" id="KW-1185">Reference proteome</keyword>
<dbReference type="EMBL" id="VIWX01000001">
    <property type="protein sequence ID" value="TWG07862.1"/>
    <property type="molecule type" value="Genomic_DNA"/>
</dbReference>
<feature type="compositionally biased region" description="Basic and acidic residues" evidence="1">
    <location>
        <begin position="123"/>
        <end position="133"/>
    </location>
</feature>
<comment type="caution">
    <text evidence="2">The sequence shown here is derived from an EMBL/GenBank/DDBJ whole genome shotgun (WGS) entry which is preliminary data.</text>
</comment>
<name>A0A561V8B9_9PSEU</name>
<accession>A0A561V8B9</accession>
<evidence type="ECO:0000313" key="3">
    <source>
        <dbReference type="Proteomes" id="UP000316184"/>
    </source>
</evidence>
<dbReference type="RefSeq" id="WP_145736235.1">
    <property type="nucleotide sequence ID" value="NZ_VIWX01000001.1"/>
</dbReference>
<organism evidence="2 3">
    <name type="scientific">Saccharopolyspora dendranthemae</name>
    <dbReference type="NCBI Taxonomy" id="1181886"/>
    <lineage>
        <taxon>Bacteria</taxon>
        <taxon>Bacillati</taxon>
        <taxon>Actinomycetota</taxon>
        <taxon>Actinomycetes</taxon>
        <taxon>Pseudonocardiales</taxon>
        <taxon>Pseudonocardiaceae</taxon>
        <taxon>Saccharopolyspora</taxon>
    </lineage>
</organism>